<protein>
    <submittedName>
        <fullName evidence="2">Uncharacterized protein</fullName>
    </submittedName>
</protein>
<sequence length="108" mass="12291">MRTKYVMFWALSIGNFLNGLSFVLAGVFRIRALIQGTYYDHIDNNECLLGTPFGIMMVIAGQIPALLNVFTTFDKVVALQFAPFYRGQPIFLHKYVYIALTVILTTFQ</sequence>
<name>A0AAN8IGV4_TRICO</name>
<dbReference type="Proteomes" id="UP001331761">
    <property type="component" value="Unassembled WGS sequence"/>
</dbReference>
<keyword evidence="1" id="KW-0472">Membrane</keyword>
<keyword evidence="1" id="KW-0812">Transmembrane</keyword>
<feature type="transmembrane region" description="Helical" evidence="1">
    <location>
        <begin position="90"/>
        <end position="107"/>
    </location>
</feature>
<organism evidence="2 3">
    <name type="scientific">Trichostrongylus colubriformis</name>
    <name type="common">Black scour worm</name>
    <dbReference type="NCBI Taxonomy" id="6319"/>
    <lineage>
        <taxon>Eukaryota</taxon>
        <taxon>Metazoa</taxon>
        <taxon>Ecdysozoa</taxon>
        <taxon>Nematoda</taxon>
        <taxon>Chromadorea</taxon>
        <taxon>Rhabditida</taxon>
        <taxon>Rhabditina</taxon>
        <taxon>Rhabditomorpha</taxon>
        <taxon>Strongyloidea</taxon>
        <taxon>Trichostrongylidae</taxon>
        <taxon>Trichostrongylus</taxon>
    </lineage>
</organism>
<feature type="transmembrane region" description="Helical" evidence="1">
    <location>
        <begin position="6"/>
        <end position="28"/>
    </location>
</feature>
<keyword evidence="3" id="KW-1185">Reference proteome</keyword>
<feature type="transmembrane region" description="Helical" evidence="1">
    <location>
        <begin position="48"/>
        <end position="70"/>
    </location>
</feature>
<dbReference type="AlphaFoldDB" id="A0AAN8IGV4"/>
<evidence type="ECO:0000313" key="2">
    <source>
        <dbReference type="EMBL" id="KAK5974279.1"/>
    </source>
</evidence>
<comment type="caution">
    <text evidence="2">The sequence shown here is derived from an EMBL/GenBank/DDBJ whole genome shotgun (WGS) entry which is preliminary data.</text>
</comment>
<evidence type="ECO:0000313" key="3">
    <source>
        <dbReference type="Proteomes" id="UP001331761"/>
    </source>
</evidence>
<accession>A0AAN8IGV4</accession>
<dbReference type="EMBL" id="WIXE01014466">
    <property type="protein sequence ID" value="KAK5974279.1"/>
    <property type="molecule type" value="Genomic_DNA"/>
</dbReference>
<keyword evidence="1" id="KW-1133">Transmembrane helix</keyword>
<reference evidence="2 3" key="1">
    <citation type="submission" date="2019-10" db="EMBL/GenBank/DDBJ databases">
        <title>Assembly and Annotation for the nematode Trichostrongylus colubriformis.</title>
        <authorList>
            <person name="Martin J."/>
        </authorList>
    </citation>
    <scope>NUCLEOTIDE SEQUENCE [LARGE SCALE GENOMIC DNA]</scope>
    <source>
        <strain evidence="2">G859</strain>
        <tissue evidence="2">Whole worm</tissue>
    </source>
</reference>
<gene>
    <name evidence="2" type="ORF">GCK32_003173</name>
</gene>
<evidence type="ECO:0000256" key="1">
    <source>
        <dbReference type="SAM" id="Phobius"/>
    </source>
</evidence>
<proteinExistence type="predicted"/>